<dbReference type="Proteomes" id="UP000078348">
    <property type="component" value="Unassembled WGS sequence"/>
</dbReference>
<feature type="transmembrane region" description="Helical" evidence="5">
    <location>
        <begin position="246"/>
        <end position="268"/>
    </location>
</feature>
<evidence type="ECO:0000256" key="4">
    <source>
        <dbReference type="ARBA" id="ARBA00023136"/>
    </source>
</evidence>
<keyword evidence="4 5" id="KW-0472">Membrane</keyword>
<feature type="domain" description="EamA" evidence="6">
    <location>
        <begin position="23"/>
        <end position="151"/>
    </location>
</feature>
<dbReference type="PANTHER" id="PTHR31218">
    <property type="entry name" value="WAT1-RELATED PROTEIN"/>
    <property type="match status" value="1"/>
</dbReference>
<proteinExistence type="predicted"/>
<comment type="caution">
    <text evidence="9">The sequence shown here is derived from an EMBL/GenBank/DDBJ whole genome shotgun (WGS) entry which is preliminary data.</text>
</comment>
<dbReference type="InterPro" id="IPR000620">
    <property type="entry name" value="EamA_dom"/>
</dbReference>
<keyword evidence="2 5" id="KW-0812">Transmembrane</keyword>
<sequence>MSEHHIEMGEKPEEKTPPKWVVHLCAIMVQVIFGIGNCIGKEALKSMPPLIFAFYREFFAGIILIAICLLSKQYHVHKNDYVRLFWVGFCMFGNQVAFLVGLSFAPAHVASIWQTTQPIMTIVLTLLLHMEKKSWLKIAGVVLATLGALIVAGLSGSGDIGKGAIVGSCFFFVNCLSNSSFVVLSKPLVRKYPAVTITALSYCICAVLVMAVSGCFYWRTPSAWAIPVTGLWCLTYYLWCNKYIDASIISAYSTFQPVSTFLVAAIFLHERLTLGDAGAVFIVLGLACVIWDSYRQKSQPKEEFLQEKMVHDGLSLLEKKCRVLGVGECRDWNGFVEGIWTTNSISKPISDSIRVNLLYYRQNYLQIAVGILLLFLLFFRRFTYAFLILMLVGL</sequence>
<evidence type="ECO:0000313" key="9">
    <source>
        <dbReference type="EMBL" id="OAO15297.1"/>
    </source>
</evidence>
<comment type="subcellular location">
    <subcellularLocation>
        <location evidence="1">Membrane</location>
        <topology evidence="1">Multi-pass membrane protein</topology>
    </subcellularLocation>
</comment>
<name>A0A196SGL6_BLAHN</name>
<evidence type="ECO:0000313" key="10">
    <source>
        <dbReference type="Proteomes" id="UP000078348"/>
    </source>
</evidence>
<dbReference type="Pfam" id="PF00892">
    <property type="entry name" value="EamA"/>
    <property type="match status" value="2"/>
</dbReference>
<accession>A0A196SGL6</accession>
<dbReference type="InterPro" id="IPR037185">
    <property type="entry name" value="EmrE-like"/>
</dbReference>
<evidence type="ECO:0000313" key="7">
    <source>
        <dbReference type="EMBL" id="OAO13856.1"/>
    </source>
</evidence>
<evidence type="ECO:0000256" key="1">
    <source>
        <dbReference type="ARBA" id="ARBA00004141"/>
    </source>
</evidence>
<dbReference type="EMBL" id="LXWW01000320">
    <property type="protein sequence ID" value="OAO13856.1"/>
    <property type="molecule type" value="Genomic_DNA"/>
</dbReference>
<dbReference type="OrthoDB" id="199713at2759"/>
<gene>
    <name evidence="9" type="ORF">AV274_2998</name>
    <name evidence="8" type="ORF">AV274_3867</name>
    <name evidence="7" type="ORF">AV274_4531</name>
</gene>
<keyword evidence="10" id="KW-1185">Reference proteome</keyword>
<dbReference type="AlphaFoldDB" id="A0A196SGL6"/>
<feature type="domain" description="EamA" evidence="6">
    <location>
        <begin position="167"/>
        <end position="290"/>
    </location>
</feature>
<evidence type="ECO:0000256" key="3">
    <source>
        <dbReference type="ARBA" id="ARBA00022989"/>
    </source>
</evidence>
<dbReference type="GO" id="GO:0016020">
    <property type="term" value="C:membrane"/>
    <property type="evidence" value="ECO:0007669"/>
    <property type="project" value="UniProtKB-SubCell"/>
</dbReference>
<feature type="transmembrane region" description="Helical" evidence="5">
    <location>
        <begin position="274"/>
        <end position="294"/>
    </location>
</feature>
<reference evidence="9 10" key="1">
    <citation type="submission" date="2016-05" db="EMBL/GenBank/DDBJ databases">
        <title>Nuclear genome of Blastocystis sp. subtype 1 NandII.</title>
        <authorList>
            <person name="Gentekaki E."/>
            <person name="Curtis B."/>
            <person name="Stairs C."/>
            <person name="Eme L."/>
            <person name="Herman E."/>
            <person name="Klimes V."/>
            <person name="Arias M.C."/>
            <person name="Elias M."/>
            <person name="Hilliou F."/>
            <person name="Klute M."/>
            <person name="Malik S.-B."/>
            <person name="Pightling A."/>
            <person name="Rachubinski R."/>
            <person name="Salas D."/>
            <person name="Schlacht A."/>
            <person name="Suga H."/>
            <person name="Archibald J."/>
            <person name="Ball S.G."/>
            <person name="Clark G."/>
            <person name="Dacks J."/>
            <person name="Van Der Giezen M."/>
            <person name="Tsaousis A."/>
            <person name="Roger A."/>
        </authorList>
    </citation>
    <scope>NUCLEOTIDE SEQUENCE [LARGE SCALE GENOMIC DNA]</scope>
    <source>
        <strain evidence="10">ATCC 50177 / NandII</strain>
        <strain evidence="9">NandII</strain>
    </source>
</reference>
<feature type="transmembrane region" description="Helical" evidence="5">
    <location>
        <begin position="196"/>
        <end position="217"/>
    </location>
</feature>
<protein>
    <submittedName>
        <fullName evidence="9">Nodulin MtN21 /EamA-like transporter family protein</fullName>
    </submittedName>
</protein>
<dbReference type="EMBL" id="LXWW01000239">
    <property type="protein sequence ID" value="OAO14433.1"/>
    <property type="molecule type" value="Genomic_DNA"/>
</dbReference>
<feature type="transmembrane region" description="Helical" evidence="5">
    <location>
        <begin position="111"/>
        <end position="128"/>
    </location>
</feature>
<feature type="transmembrane region" description="Helical" evidence="5">
    <location>
        <begin position="82"/>
        <end position="105"/>
    </location>
</feature>
<dbReference type="EMBL" id="LXWW01000157">
    <property type="protein sequence ID" value="OAO15297.1"/>
    <property type="molecule type" value="Genomic_DNA"/>
</dbReference>
<feature type="transmembrane region" description="Helical" evidence="5">
    <location>
        <begin position="135"/>
        <end position="154"/>
    </location>
</feature>
<feature type="transmembrane region" description="Helical" evidence="5">
    <location>
        <begin position="51"/>
        <end position="70"/>
    </location>
</feature>
<dbReference type="SUPFAM" id="SSF103481">
    <property type="entry name" value="Multidrug resistance efflux transporter EmrE"/>
    <property type="match status" value="2"/>
</dbReference>
<feature type="transmembrane region" description="Helical" evidence="5">
    <location>
        <begin position="20"/>
        <end position="39"/>
    </location>
</feature>
<evidence type="ECO:0000259" key="6">
    <source>
        <dbReference type="Pfam" id="PF00892"/>
    </source>
</evidence>
<feature type="transmembrane region" description="Helical" evidence="5">
    <location>
        <begin position="223"/>
        <end position="239"/>
    </location>
</feature>
<dbReference type="GO" id="GO:0022857">
    <property type="term" value="F:transmembrane transporter activity"/>
    <property type="evidence" value="ECO:0007669"/>
    <property type="project" value="InterPro"/>
</dbReference>
<evidence type="ECO:0000313" key="8">
    <source>
        <dbReference type="EMBL" id="OAO14433.1"/>
    </source>
</evidence>
<feature type="transmembrane region" description="Helical" evidence="5">
    <location>
        <begin position="160"/>
        <end position="184"/>
    </location>
</feature>
<dbReference type="InterPro" id="IPR030184">
    <property type="entry name" value="WAT1-related"/>
</dbReference>
<organism evidence="9 10">
    <name type="scientific">Blastocystis sp. subtype 1 (strain ATCC 50177 / NandII)</name>
    <dbReference type="NCBI Taxonomy" id="478820"/>
    <lineage>
        <taxon>Eukaryota</taxon>
        <taxon>Sar</taxon>
        <taxon>Stramenopiles</taxon>
        <taxon>Bigyra</taxon>
        <taxon>Opalozoa</taxon>
        <taxon>Opalinata</taxon>
        <taxon>Blastocystidae</taxon>
        <taxon>Blastocystis</taxon>
    </lineage>
</organism>
<evidence type="ECO:0000256" key="5">
    <source>
        <dbReference type="SAM" id="Phobius"/>
    </source>
</evidence>
<evidence type="ECO:0000256" key="2">
    <source>
        <dbReference type="ARBA" id="ARBA00022692"/>
    </source>
</evidence>
<keyword evidence="3 5" id="KW-1133">Transmembrane helix</keyword>
<feature type="transmembrane region" description="Helical" evidence="5">
    <location>
        <begin position="364"/>
        <end position="392"/>
    </location>
</feature>